<evidence type="ECO:0000259" key="2">
    <source>
        <dbReference type="PROSITE" id="PS50004"/>
    </source>
</evidence>
<feature type="region of interest" description="Disordered" evidence="1">
    <location>
        <begin position="850"/>
        <end position="976"/>
    </location>
</feature>
<feature type="region of interest" description="Disordered" evidence="1">
    <location>
        <begin position="675"/>
        <end position="770"/>
    </location>
</feature>
<feature type="domain" description="C2" evidence="2">
    <location>
        <begin position="44"/>
        <end position="188"/>
    </location>
</feature>
<feature type="compositionally biased region" description="Low complexity" evidence="1">
    <location>
        <begin position="1052"/>
        <end position="1065"/>
    </location>
</feature>
<feature type="compositionally biased region" description="Acidic residues" evidence="1">
    <location>
        <begin position="352"/>
        <end position="399"/>
    </location>
</feature>
<dbReference type="SUPFAM" id="SSF49562">
    <property type="entry name" value="C2 domain (Calcium/lipid-binding domain, CaLB)"/>
    <property type="match status" value="1"/>
</dbReference>
<dbReference type="InterPro" id="IPR035892">
    <property type="entry name" value="C2_domain_sf"/>
</dbReference>
<feature type="region of interest" description="Disordered" evidence="1">
    <location>
        <begin position="506"/>
        <end position="554"/>
    </location>
</feature>
<feature type="compositionally biased region" description="Low complexity" evidence="1">
    <location>
        <begin position="342"/>
        <end position="351"/>
    </location>
</feature>
<feature type="compositionally biased region" description="Polar residues" evidence="1">
    <location>
        <begin position="757"/>
        <end position="770"/>
    </location>
</feature>
<sequence length="1274" mass="137145">MIVSSHCVQLFALFDHHSIYYYLASLVSRTLTTNMAKRGLKIRDVAKDHFSSGIVQSEPHFSRLVIRFLEGKELLASDIETGKSDPVSFVWCGPINDTPILEEADLPESGILRTSVCPTTINPIWNEDVIFPLDITDIKSFTEMKCLIYVRDEDLGAGENGMTTYDELGMLELPFKDIYTKGKAFKNSIVISGTWYTLAKSPGMRRVDGQVKLTISLIFAPEDNDVILKQLPSAAESTNFSRSSIHQLNSVSQKVQRYLTNPAAMEAEASKVDPRLRLSMSSLGRPSSAKTSSRSTFSVASIAPMVRRPSTAPQKRPDEAQLLAAVREKKEKGKPRRRSAGDDAGSLSASENDNDDENDENEEEEEDGEDLDEILEEEEEQEEGEEDNEKEEPNSDDELIVMKPSAVKNASKKNAPKPNKRYDNKSESHSDSNNVGVDVGGYDLSELLPSDKDSKQAMEDIITVGVNQITASLDSDLFKVHGAEGSQEQKDQAVEVAKKIKTTAAEMAKGGSATAAPKDPPVAKQPLQPSPTDPQQPLSEEELLSGRAPPGDEGVLEEVVNLAVRGVANALQSADVEYMGALKETGKLVAKTAKNVAGDAGQAVKSIASKAAQELNGTDTAPLVKGAAIAAKQQLHHLVANPVETVVSGGAGTAIAIASEKDAPLPEKDVLKKLKTPTNAAGKQQKQSQQGSSNKESYAHPHLAGSDSDQGPLVDPLLMMIGGGDFAENPDAGNEENAETPELTNSPQQRKARPISAPSTNSTAKSSNMLTPNSGALVAYEGGNTNEAQLQLQADLKQQAQGHATAVVRALKEMSSQRKVMEKSLEKIATATAAGFSKLSERISHLEDALLLQHHMQGGGVGPGDQNLPPEEEEEEEAEHERSNPRRNASRNRLHNTTPARLEGKAQPQLGQGQGRAGSVPRGGRSNTTSAAASKDSNNNNKKDSTAGNARSKGATSASPPKRPVSAAATKKDTFGNVGAIAAAKAQARASKRKLAHPPYASFEDSMASSGNSSSNFHFQPSAQILFRGADGRVESSTLAAPPAPEQPNALQYQQQQQQQQMQQQGNNQSPGRPYSNNGFINPNSNDNNNNYGNNNNYNGYNDPYNQSHSNSQNSNLNSYYPTPNSNPYNPALQNSAQNNNFNGTAPNNNALTAYPQSGGGVKYPLNKEFSGVLERGSLEDIARLLESTAPRPEDLSASVRNRLYDAVATLLHQNSHTERCLMWVLALLRGPSALLNEVVGHTVRDLREALETVALEASKRGLLASLLKSQIHR</sequence>
<protein>
    <recommendedName>
        <fullName evidence="2">C2 domain-containing protein</fullName>
    </recommendedName>
</protein>
<gene>
    <name evidence="3" type="ORF">SELO1098_LOCUS16598</name>
</gene>
<feature type="compositionally biased region" description="Basic and acidic residues" evidence="1">
    <location>
        <begin position="420"/>
        <end position="430"/>
    </location>
</feature>
<evidence type="ECO:0000313" key="3">
    <source>
        <dbReference type="EMBL" id="CAE0287755.1"/>
    </source>
</evidence>
<dbReference type="Gene3D" id="2.60.40.150">
    <property type="entry name" value="C2 domain"/>
    <property type="match status" value="1"/>
</dbReference>
<feature type="region of interest" description="Disordered" evidence="1">
    <location>
        <begin position="281"/>
        <end position="451"/>
    </location>
</feature>
<accession>A0A7S3M7F1</accession>
<dbReference type="EMBL" id="HBIC01032629">
    <property type="protein sequence ID" value="CAE0287755.1"/>
    <property type="molecule type" value="Transcribed_RNA"/>
</dbReference>
<feature type="compositionally biased region" description="Low complexity" evidence="1">
    <location>
        <begin position="1075"/>
        <end position="1151"/>
    </location>
</feature>
<organism evidence="3">
    <name type="scientific">Spumella elongata</name>
    <dbReference type="NCBI Taxonomy" id="89044"/>
    <lineage>
        <taxon>Eukaryota</taxon>
        <taxon>Sar</taxon>
        <taxon>Stramenopiles</taxon>
        <taxon>Ochrophyta</taxon>
        <taxon>Chrysophyceae</taxon>
        <taxon>Chromulinales</taxon>
        <taxon>Chromulinaceae</taxon>
        <taxon>Spumella</taxon>
    </lineage>
</organism>
<feature type="compositionally biased region" description="Basic residues" evidence="1">
    <location>
        <begin position="410"/>
        <end position="419"/>
    </location>
</feature>
<feature type="compositionally biased region" description="Low complexity" evidence="1">
    <location>
        <begin position="287"/>
        <end position="298"/>
    </location>
</feature>
<feature type="region of interest" description="Disordered" evidence="1">
    <location>
        <begin position="1035"/>
        <end position="1154"/>
    </location>
</feature>
<dbReference type="InterPro" id="IPR000008">
    <property type="entry name" value="C2_dom"/>
</dbReference>
<name>A0A7S3M7F1_9STRA</name>
<feature type="compositionally biased region" description="Low complexity" evidence="1">
    <location>
        <begin position="926"/>
        <end position="940"/>
    </location>
</feature>
<dbReference type="AlphaFoldDB" id="A0A7S3M7F1"/>
<dbReference type="PROSITE" id="PS50004">
    <property type="entry name" value="C2"/>
    <property type="match status" value="1"/>
</dbReference>
<reference evidence="3" key="1">
    <citation type="submission" date="2021-01" db="EMBL/GenBank/DDBJ databases">
        <authorList>
            <person name="Corre E."/>
            <person name="Pelletier E."/>
            <person name="Niang G."/>
            <person name="Scheremetjew M."/>
            <person name="Finn R."/>
            <person name="Kale V."/>
            <person name="Holt S."/>
            <person name="Cochrane G."/>
            <person name="Meng A."/>
            <person name="Brown T."/>
            <person name="Cohen L."/>
        </authorList>
    </citation>
    <scope>NUCLEOTIDE SEQUENCE</scope>
    <source>
        <strain evidence="3">CCAP 955/1</strain>
    </source>
</reference>
<evidence type="ECO:0000256" key="1">
    <source>
        <dbReference type="SAM" id="MobiDB-lite"/>
    </source>
</evidence>
<feature type="compositionally biased region" description="Low complexity" evidence="1">
    <location>
        <begin position="679"/>
        <end position="695"/>
    </location>
</feature>
<proteinExistence type="predicted"/>
<dbReference type="SMART" id="SM00239">
    <property type="entry name" value="C2"/>
    <property type="match status" value="1"/>
</dbReference>